<keyword evidence="6" id="KW-0723">Serine/threonine-protein kinase</keyword>
<dbReference type="Pfam" id="PF00069">
    <property type="entry name" value="Pkinase"/>
    <property type="match status" value="1"/>
</dbReference>
<comment type="similarity">
    <text evidence="6">Belongs to the protein kinase superfamily.</text>
</comment>
<dbReference type="GO" id="GO:0005776">
    <property type="term" value="C:autophagosome"/>
    <property type="evidence" value="ECO:0007669"/>
    <property type="project" value="TreeGrafter"/>
</dbReference>
<evidence type="ECO:0000313" key="8">
    <source>
        <dbReference type="EMBL" id="KAA6359315.1"/>
    </source>
</evidence>
<evidence type="ECO:0000313" key="9">
    <source>
        <dbReference type="Proteomes" id="UP000324800"/>
    </source>
</evidence>
<reference evidence="8 9" key="1">
    <citation type="submission" date="2019-03" db="EMBL/GenBank/DDBJ databases">
        <title>Single cell metagenomics reveals metabolic interactions within the superorganism composed of flagellate Streblomastix strix and complex community of Bacteroidetes bacteria on its surface.</title>
        <authorList>
            <person name="Treitli S.C."/>
            <person name="Kolisko M."/>
            <person name="Husnik F."/>
            <person name="Keeling P."/>
            <person name="Hampl V."/>
        </authorList>
    </citation>
    <scope>NUCLEOTIDE SEQUENCE [LARGE SCALE GENOMIC DNA]</scope>
    <source>
        <strain evidence="8">ST1C</strain>
    </source>
</reference>
<comment type="caution">
    <text evidence="8">The sequence shown here is derived from an EMBL/GenBank/DDBJ whole genome shotgun (WGS) entry which is preliminary data.</text>
</comment>
<dbReference type="GO" id="GO:0005829">
    <property type="term" value="C:cytosol"/>
    <property type="evidence" value="ECO:0007669"/>
    <property type="project" value="TreeGrafter"/>
</dbReference>
<dbReference type="GO" id="GO:0000407">
    <property type="term" value="C:phagophore assembly site"/>
    <property type="evidence" value="ECO:0007669"/>
    <property type="project" value="TreeGrafter"/>
</dbReference>
<dbReference type="InterPro" id="IPR008271">
    <property type="entry name" value="Ser/Thr_kinase_AS"/>
</dbReference>
<keyword evidence="4 5" id="KW-0067">ATP-binding</keyword>
<evidence type="ECO:0000256" key="5">
    <source>
        <dbReference type="PROSITE-ProRule" id="PRU10141"/>
    </source>
</evidence>
<gene>
    <name evidence="8" type="ORF">EZS28_045158</name>
</gene>
<evidence type="ECO:0000256" key="1">
    <source>
        <dbReference type="ARBA" id="ARBA00022679"/>
    </source>
</evidence>
<dbReference type="SUPFAM" id="SSF56112">
    <property type="entry name" value="Protein kinase-like (PK-like)"/>
    <property type="match status" value="1"/>
</dbReference>
<dbReference type="PANTHER" id="PTHR24348:SF22">
    <property type="entry name" value="NON-SPECIFIC SERINE_THREONINE PROTEIN KINASE"/>
    <property type="match status" value="1"/>
</dbReference>
<evidence type="ECO:0000256" key="6">
    <source>
        <dbReference type="RuleBase" id="RU000304"/>
    </source>
</evidence>
<dbReference type="GO" id="GO:0010506">
    <property type="term" value="P:regulation of autophagy"/>
    <property type="evidence" value="ECO:0007669"/>
    <property type="project" value="InterPro"/>
</dbReference>
<evidence type="ECO:0000256" key="2">
    <source>
        <dbReference type="ARBA" id="ARBA00022741"/>
    </source>
</evidence>
<dbReference type="AlphaFoldDB" id="A0A5J4TPK0"/>
<dbReference type="GO" id="GO:0005524">
    <property type="term" value="F:ATP binding"/>
    <property type="evidence" value="ECO:0007669"/>
    <property type="project" value="UniProtKB-UniRule"/>
</dbReference>
<dbReference type="OrthoDB" id="413582at2759"/>
<dbReference type="GO" id="GO:0016020">
    <property type="term" value="C:membrane"/>
    <property type="evidence" value="ECO:0007669"/>
    <property type="project" value="TreeGrafter"/>
</dbReference>
<keyword evidence="2 5" id="KW-0547">Nucleotide-binding</keyword>
<proteinExistence type="inferred from homology"/>
<dbReference type="InterPro" id="IPR017441">
    <property type="entry name" value="Protein_kinase_ATP_BS"/>
</dbReference>
<dbReference type="PROSITE" id="PS50011">
    <property type="entry name" value="PROTEIN_KINASE_DOM"/>
    <property type="match status" value="1"/>
</dbReference>
<dbReference type="Proteomes" id="UP000324800">
    <property type="component" value="Unassembled WGS sequence"/>
</dbReference>
<organism evidence="8 9">
    <name type="scientific">Streblomastix strix</name>
    <dbReference type="NCBI Taxonomy" id="222440"/>
    <lineage>
        <taxon>Eukaryota</taxon>
        <taxon>Metamonada</taxon>
        <taxon>Preaxostyla</taxon>
        <taxon>Oxymonadida</taxon>
        <taxon>Streblomastigidae</taxon>
        <taxon>Streblomastix</taxon>
    </lineage>
</organism>
<dbReference type="GO" id="GO:0000045">
    <property type="term" value="P:autophagosome assembly"/>
    <property type="evidence" value="ECO:0007669"/>
    <property type="project" value="TreeGrafter"/>
</dbReference>
<dbReference type="Gene3D" id="1.10.510.10">
    <property type="entry name" value="Transferase(Phosphotransferase) domain 1"/>
    <property type="match status" value="1"/>
</dbReference>
<dbReference type="CDD" id="cd00180">
    <property type="entry name" value="PKc"/>
    <property type="match status" value="1"/>
</dbReference>
<dbReference type="EMBL" id="SNRW01028578">
    <property type="protein sequence ID" value="KAA6359315.1"/>
    <property type="molecule type" value="Genomic_DNA"/>
</dbReference>
<dbReference type="PROSITE" id="PS00108">
    <property type="entry name" value="PROTEIN_KINASE_ST"/>
    <property type="match status" value="1"/>
</dbReference>
<evidence type="ECO:0000256" key="3">
    <source>
        <dbReference type="ARBA" id="ARBA00022777"/>
    </source>
</evidence>
<keyword evidence="1" id="KW-0808">Transferase</keyword>
<dbReference type="InterPro" id="IPR045269">
    <property type="entry name" value="Atg1-like"/>
</dbReference>
<dbReference type="InterPro" id="IPR000719">
    <property type="entry name" value="Prot_kinase_dom"/>
</dbReference>
<dbReference type="InterPro" id="IPR011009">
    <property type="entry name" value="Kinase-like_dom_sf"/>
</dbReference>
<protein>
    <recommendedName>
        <fullName evidence="7">Protein kinase domain-containing protein</fullName>
    </recommendedName>
</protein>
<accession>A0A5J4TPK0</accession>
<feature type="binding site" evidence="5">
    <location>
        <position position="40"/>
    </location>
    <ligand>
        <name>ATP</name>
        <dbReference type="ChEBI" id="CHEBI:30616"/>
    </ligand>
</feature>
<dbReference type="PROSITE" id="PS00107">
    <property type="entry name" value="PROTEIN_KINASE_ATP"/>
    <property type="match status" value="1"/>
</dbReference>
<feature type="domain" description="Protein kinase" evidence="7">
    <location>
        <begin position="12"/>
        <end position="163"/>
    </location>
</feature>
<dbReference type="SMART" id="SM00220">
    <property type="entry name" value="S_TKc"/>
    <property type="match status" value="1"/>
</dbReference>
<keyword evidence="3" id="KW-0418">Kinase</keyword>
<evidence type="ECO:0000256" key="4">
    <source>
        <dbReference type="ARBA" id="ARBA00022840"/>
    </source>
</evidence>
<name>A0A5J4TPK0_9EUKA</name>
<dbReference type="PANTHER" id="PTHR24348">
    <property type="entry name" value="SERINE/THREONINE-PROTEIN KINASE UNC-51-RELATED"/>
    <property type="match status" value="1"/>
</dbReference>
<evidence type="ECO:0000259" key="7">
    <source>
        <dbReference type="PROSITE" id="PS50011"/>
    </source>
</evidence>
<sequence length="163" mass="18611">MNIAIILKKYEILPIRVLGEGSFGRVYEAYDLSYGIVAVKIFQKEKYDEKENKIGLGTISYVNWGQFPFLVMEYANMKTLDIIAKYPQIPLPSYTLRTLMKQILEGMRAFHSKNLVHRDIKCDNILLHSPPGSGRVYAKISDFGFAKKVDLINEQTYLAGTIP</sequence>
<dbReference type="GO" id="GO:0004674">
    <property type="term" value="F:protein serine/threonine kinase activity"/>
    <property type="evidence" value="ECO:0007669"/>
    <property type="project" value="UniProtKB-KW"/>
</dbReference>